<evidence type="ECO:0000313" key="7">
    <source>
        <dbReference type="EMBL" id="RLE12386.1"/>
    </source>
</evidence>
<dbReference type="CDD" id="cd12173">
    <property type="entry name" value="PGDH_4"/>
    <property type="match status" value="1"/>
</dbReference>
<dbReference type="PANTHER" id="PTHR42789">
    <property type="entry name" value="D-ISOMER SPECIFIC 2-HYDROXYACID DEHYDROGENASE FAMILY PROTEIN (AFU_ORTHOLOGUE AFUA_6G10090)"/>
    <property type="match status" value="1"/>
</dbReference>
<sequence>MSSPQGGTWKILVTGPPLCSEAMNLLKAKAEVITIPPYSPPEKIAKAANEQEIDALIVRMGKINREVLAASPKLKVVVKHGIGVDNIDISAATELGLPVLITPEANFQSVAEHTVGLIFAVVKNLVHLDRRLRAGNWDKVRYEGKELYHKSLGLIGMGRIARRVSELLAPLEMDMFAYDPYILDKDFPKKVRRMDSLPELLSKADIVSIHCPLTEETYHLIGENELRMMKSTAYLINTARGGIVDEKALIHALKEGWIKGAALDTFEKEPPPLENPLWKQTQNLVVTPHIGGATTESLTRMGIAAAEMALSILEGKEINRKALVNPSVIQ</sequence>
<dbReference type="InterPro" id="IPR006140">
    <property type="entry name" value="D-isomer_DH_NAD-bd"/>
</dbReference>
<dbReference type="SUPFAM" id="SSF51735">
    <property type="entry name" value="NAD(P)-binding Rossmann-fold domains"/>
    <property type="match status" value="1"/>
</dbReference>
<evidence type="ECO:0000256" key="3">
    <source>
        <dbReference type="ARBA" id="ARBA00023027"/>
    </source>
</evidence>
<dbReference type="InterPro" id="IPR006139">
    <property type="entry name" value="D-isomer_2_OHA_DH_cat_dom"/>
</dbReference>
<reference evidence="7 8" key="1">
    <citation type="submission" date="2018-06" db="EMBL/GenBank/DDBJ databases">
        <title>Extensive metabolic versatility and redundancy in microbially diverse, dynamic hydrothermal sediments.</title>
        <authorList>
            <person name="Dombrowski N."/>
            <person name="Teske A."/>
            <person name="Baker B.J."/>
        </authorList>
    </citation>
    <scope>NUCLEOTIDE SEQUENCE [LARGE SCALE GENOMIC DNA]</scope>
    <source>
        <strain evidence="7">B3_G15</strain>
    </source>
</reference>
<dbReference type="PROSITE" id="PS00671">
    <property type="entry name" value="D_2_HYDROXYACID_DH_3"/>
    <property type="match status" value="1"/>
</dbReference>
<evidence type="ECO:0000259" key="6">
    <source>
        <dbReference type="Pfam" id="PF02826"/>
    </source>
</evidence>
<dbReference type="InterPro" id="IPR050857">
    <property type="entry name" value="D-2-hydroxyacid_DH"/>
</dbReference>
<feature type="domain" description="D-isomer specific 2-hydroxyacid dehydrogenase NAD-binding" evidence="6">
    <location>
        <begin position="115"/>
        <end position="291"/>
    </location>
</feature>
<dbReference type="SUPFAM" id="SSF52283">
    <property type="entry name" value="Formate/glycerate dehydrogenase catalytic domain-like"/>
    <property type="match status" value="1"/>
</dbReference>
<dbReference type="Pfam" id="PF02826">
    <property type="entry name" value="2-Hacid_dh_C"/>
    <property type="match status" value="1"/>
</dbReference>
<organism evidence="7 8">
    <name type="scientific">Aerophobetes bacterium</name>
    <dbReference type="NCBI Taxonomy" id="2030807"/>
    <lineage>
        <taxon>Bacteria</taxon>
        <taxon>Candidatus Aerophobota</taxon>
    </lineage>
</organism>
<accession>A0A662DEP1</accession>
<keyword evidence="3" id="KW-0520">NAD</keyword>
<dbReference type="PROSITE" id="PS00670">
    <property type="entry name" value="D_2_HYDROXYACID_DH_2"/>
    <property type="match status" value="1"/>
</dbReference>
<keyword evidence="2 4" id="KW-0560">Oxidoreductase</keyword>
<dbReference type="Gene3D" id="3.40.50.720">
    <property type="entry name" value="NAD(P)-binding Rossmann-like Domain"/>
    <property type="match status" value="2"/>
</dbReference>
<dbReference type="FunFam" id="3.40.50.720:FF:000203">
    <property type="entry name" value="D-3-phosphoglycerate dehydrogenase (SerA)"/>
    <property type="match status" value="1"/>
</dbReference>
<comment type="caution">
    <text evidence="7">The sequence shown here is derived from an EMBL/GenBank/DDBJ whole genome shotgun (WGS) entry which is preliminary data.</text>
</comment>
<dbReference type="GO" id="GO:0051287">
    <property type="term" value="F:NAD binding"/>
    <property type="evidence" value="ECO:0007669"/>
    <property type="project" value="InterPro"/>
</dbReference>
<name>A0A662DEP1_UNCAE</name>
<dbReference type="InterPro" id="IPR029753">
    <property type="entry name" value="D-isomer_DH_CS"/>
</dbReference>
<dbReference type="GO" id="GO:0016616">
    <property type="term" value="F:oxidoreductase activity, acting on the CH-OH group of donors, NAD or NADP as acceptor"/>
    <property type="evidence" value="ECO:0007669"/>
    <property type="project" value="InterPro"/>
</dbReference>
<evidence type="ECO:0000256" key="4">
    <source>
        <dbReference type="RuleBase" id="RU003719"/>
    </source>
</evidence>
<evidence type="ECO:0000256" key="1">
    <source>
        <dbReference type="ARBA" id="ARBA00005854"/>
    </source>
</evidence>
<evidence type="ECO:0000259" key="5">
    <source>
        <dbReference type="Pfam" id="PF00389"/>
    </source>
</evidence>
<dbReference type="Proteomes" id="UP000280417">
    <property type="component" value="Unassembled WGS sequence"/>
</dbReference>
<evidence type="ECO:0000256" key="2">
    <source>
        <dbReference type="ARBA" id="ARBA00023002"/>
    </source>
</evidence>
<dbReference type="AlphaFoldDB" id="A0A662DEP1"/>
<feature type="domain" description="D-isomer specific 2-hydroxyacid dehydrogenase catalytic" evidence="5">
    <location>
        <begin position="11"/>
        <end position="318"/>
    </location>
</feature>
<protein>
    <submittedName>
        <fullName evidence="7">3-phosphoglycerate dehydrogenase</fullName>
    </submittedName>
</protein>
<dbReference type="Pfam" id="PF00389">
    <property type="entry name" value="2-Hacid_dh"/>
    <property type="match status" value="1"/>
</dbReference>
<proteinExistence type="inferred from homology"/>
<dbReference type="PANTHER" id="PTHR42789:SF1">
    <property type="entry name" value="D-ISOMER SPECIFIC 2-HYDROXYACID DEHYDROGENASE FAMILY PROTEIN (AFU_ORTHOLOGUE AFUA_6G10090)"/>
    <property type="match status" value="1"/>
</dbReference>
<dbReference type="EMBL" id="QMQA01000169">
    <property type="protein sequence ID" value="RLE12386.1"/>
    <property type="molecule type" value="Genomic_DNA"/>
</dbReference>
<evidence type="ECO:0000313" key="8">
    <source>
        <dbReference type="Proteomes" id="UP000280417"/>
    </source>
</evidence>
<gene>
    <name evidence="7" type="ORF">DRJ04_06295</name>
</gene>
<dbReference type="InterPro" id="IPR036291">
    <property type="entry name" value="NAD(P)-bd_dom_sf"/>
</dbReference>
<comment type="similarity">
    <text evidence="1 4">Belongs to the D-isomer specific 2-hydroxyacid dehydrogenase family.</text>
</comment>